<organism evidence="3 4">
    <name type="scientific">Ralstonia syzygii</name>
    <dbReference type="NCBI Taxonomy" id="28097"/>
    <lineage>
        <taxon>Bacteria</taxon>
        <taxon>Pseudomonadati</taxon>
        <taxon>Pseudomonadota</taxon>
        <taxon>Betaproteobacteria</taxon>
        <taxon>Burkholderiales</taxon>
        <taxon>Burkholderiaceae</taxon>
        <taxon>Ralstonia</taxon>
        <taxon>Ralstonia solanacearum species complex</taxon>
    </lineage>
</organism>
<evidence type="ECO:0000313" key="4">
    <source>
        <dbReference type="Proteomes" id="UP000677898"/>
    </source>
</evidence>
<evidence type="ECO:0000256" key="2">
    <source>
        <dbReference type="SAM" id="SignalP"/>
    </source>
</evidence>
<evidence type="ECO:0000256" key="1">
    <source>
        <dbReference type="SAM" id="MobiDB-lite"/>
    </source>
</evidence>
<feature type="chain" id="PRO_5045148058" evidence="2">
    <location>
        <begin position="25"/>
        <end position="99"/>
    </location>
</feature>
<dbReference type="Proteomes" id="UP000677898">
    <property type="component" value="Chromosome"/>
</dbReference>
<gene>
    <name evidence="3" type="ORF">GO998_07195</name>
</gene>
<dbReference type="Pfam" id="PF12587">
    <property type="entry name" value="DUF3761"/>
    <property type="match status" value="1"/>
</dbReference>
<reference evidence="3 4" key="1">
    <citation type="journal article" date="2021" name="Phytopathology">
        <title>Complete genome sequence of Ralstonia syzygii subsp. indonesiensis strain LLRS-1, isolated from wilted tobacco in China.</title>
        <authorList>
            <person name="Lu C.H."/>
            <person name="Li J.Y."/>
            <person name="Mi M.G."/>
            <person name="Lin Z.L."/>
            <person name="Jiang N."/>
            <person name="Gai X."/>
            <person name="Ma J.H."/>
            <person name="Lei L.P."/>
            <person name="Xia Z.Y."/>
        </authorList>
    </citation>
    <scope>NUCLEOTIDE SEQUENCE [LARGE SCALE GENOMIC DNA]</scope>
    <source>
        <strain evidence="3 4">LLRS-1</strain>
    </source>
</reference>
<dbReference type="RefSeq" id="WP_211904852.1">
    <property type="nucleotide sequence ID" value="NZ_CP046729.1"/>
</dbReference>
<keyword evidence="4" id="KW-1185">Reference proteome</keyword>
<feature type="compositionally biased region" description="Basic and acidic residues" evidence="1">
    <location>
        <begin position="50"/>
        <end position="65"/>
    </location>
</feature>
<protein>
    <submittedName>
        <fullName evidence="3">DUF3761 domain-containing protein</fullName>
    </submittedName>
</protein>
<dbReference type="InterPro" id="IPR022236">
    <property type="entry name" value="DUF3761"/>
</dbReference>
<keyword evidence="2" id="KW-0732">Signal</keyword>
<accession>A0ABX7ZDT2</accession>
<feature type="signal peptide" evidence="2">
    <location>
        <begin position="1"/>
        <end position="24"/>
    </location>
</feature>
<sequence>MKSMPMMATVVVAIAATIAQPSFARAPRHHNYQQAPDESALVERGHYVNRQGHDVHSPAHTKDGRVPNGATAKCRDGTYSFSESHRGTCSRHGGVADWL</sequence>
<name>A0ABX7ZDT2_9RALS</name>
<proteinExistence type="predicted"/>
<feature type="region of interest" description="Disordered" evidence="1">
    <location>
        <begin position="50"/>
        <end position="71"/>
    </location>
</feature>
<dbReference type="EMBL" id="CP046729">
    <property type="protein sequence ID" value="QUP53565.1"/>
    <property type="molecule type" value="Genomic_DNA"/>
</dbReference>
<evidence type="ECO:0000313" key="3">
    <source>
        <dbReference type="EMBL" id="QUP53565.1"/>
    </source>
</evidence>